<name>A0A7L7LDW1_9BACT</name>
<dbReference type="PANTHER" id="PTHR42754">
    <property type="entry name" value="ENDOGLUCANASE"/>
    <property type="match status" value="1"/>
</dbReference>
<protein>
    <submittedName>
        <fullName evidence="2">T9SS type A sorting domain-containing protein</fullName>
    </submittedName>
</protein>
<reference evidence="2 3" key="1">
    <citation type="submission" date="2020-06" db="EMBL/GenBank/DDBJ databases">
        <authorList>
            <person name="Hwang Y.J."/>
        </authorList>
    </citation>
    <scope>NUCLEOTIDE SEQUENCE [LARGE SCALE GENOMIC DNA]</scope>
    <source>
        <strain evidence="2 3">KUDC8001</strain>
    </source>
</reference>
<dbReference type="Proteomes" id="UP000514509">
    <property type="component" value="Chromosome"/>
</dbReference>
<sequence>MFLIYYPSITSGQIKEWDKTLGGSDLDELTSLQRTIDGGYILGGNSYSEISGDKTEAPRGVGDYWIIKVDATGKKQWDKTFGGISSDFLTSLQQTSDGGYILGGNSLSDISGDKTEASKGSNDYWIIKVDATGKKQWDKTFGGISSDFLTSLQQTSDGGYILGGNSLSDISGDKTEASKGSNDYWIIKVDATGKKQWDKTFGGSDWEELSSLQQTTDNGFILGGHSSSPISGSKTEESKGYLDFWLVKLNATGEKQWDKTLGGNSSDLLNSLQQTRDGGYILGGASVSSISGDKSEVSRGLMDFWIIKVDAAGKKQWDKTLGGNNYDELTSLQQTINEGYILGGYSVSNKGGDKTEDNKGDCFFFECPGDYWTVKLDATGHKEWDKTLGGPANDAMSSIQQTSDGSYILGGTSSSGISGDKSEDSRGFSDYWLVKIREEQSTTTQWDMRFGGSGSDNFTTAIKTSDGGYLFGGYSNSDISGDKTQSRQGKNDFWIVKSDKNGKKLWDKRFGGSADDYLNRVIQTKDGGYLLAGSSLSGKDGDKTEKSRGLRDYWLVKVDGNGNLQWDKAFGGSGSDELEKVVQLSTGEYVLGGYSNSPADGEKSQGSQGGNDYWLIKISSTGAKIWDKRYGGSSEEILGSFTQTPEGGFLLAGNSLSGISGDKSQTSRGGSDYWIVRIDKDGNKVWDKTFGGSGEEKAYSVGRSGDSYFMAGTSASGANGDKSQYSQGGQDYWLLKLDHNGNKVWDKRFGGSKDEKLQASTYTDKGLYVLAGSSYSGISGDKTQASHGGSDYWIVKVDENGQVVGDQRFGGNDKDELRTVFQSNDGGFLLGGRSYSGVSGDRTQASQGSSDYWLVKVAPETTSVIAARETIIFKEPVPKTELTLLKAYPNPFKDKLTIHFNLPESQYVKVKLYDIQGRELKTLFQGQVQANQSYHYQLEWHTGNQATGLYLIQLHTFGKSYTTKLLLSR</sequence>
<feature type="domain" description="Secretion system C-terminal sorting" evidence="1">
    <location>
        <begin position="888"/>
        <end position="965"/>
    </location>
</feature>
<evidence type="ECO:0000313" key="2">
    <source>
        <dbReference type="EMBL" id="QMU31026.1"/>
    </source>
</evidence>
<keyword evidence="3" id="KW-1185">Reference proteome</keyword>
<reference evidence="2 3" key="2">
    <citation type="submission" date="2020-08" db="EMBL/GenBank/DDBJ databases">
        <title>Adhaeribacter dokdonensis sp. nov., isolated from the rhizosphere of Elymus tsukushiensis, a plant native to the Dokdo Islands, Republic of Korea.</title>
        <authorList>
            <person name="Ghim S.Y."/>
        </authorList>
    </citation>
    <scope>NUCLEOTIDE SEQUENCE [LARGE SCALE GENOMIC DNA]</scope>
    <source>
        <strain evidence="2 3">KUDC8001</strain>
    </source>
</reference>
<dbReference type="KEGG" id="add:HUW48_24705"/>
<dbReference type="Pfam" id="PF18962">
    <property type="entry name" value="Por_Secre_tail"/>
    <property type="match status" value="1"/>
</dbReference>
<dbReference type="EMBL" id="CP055153">
    <property type="protein sequence ID" value="QMU31026.1"/>
    <property type="molecule type" value="Genomic_DNA"/>
</dbReference>
<dbReference type="NCBIfam" id="TIGR04183">
    <property type="entry name" value="Por_Secre_tail"/>
    <property type="match status" value="1"/>
</dbReference>
<dbReference type="InterPro" id="IPR026444">
    <property type="entry name" value="Secre_tail"/>
</dbReference>
<organism evidence="2 3">
    <name type="scientific">Adhaeribacter radiodurans</name>
    <dbReference type="NCBI Taxonomy" id="2745197"/>
    <lineage>
        <taxon>Bacteria</taxon>
        <taxon>Pseudomonadati</taxon>
        <taxon>Bacteroidota</taxon>
        <taxon>Cytophagia</taxon>
        <taxon>Cytophagales</taxon>
        <taxon>Hymenobacteraceae</taxon>
        <taxon>Adhaeribacter</taxon>
    </lineage>
</organism>
<proteinExistence type="predicted"/>
<dbReference type="RefSeq" id="WP_182413468.1">
    <property type="nucleotide sequence ID" value="NZ_CP055153.1"/>
</dbReference>
<dbReference type="AlphaFoldDB" id="A0A7L7LDW1"/>
<evidence type="ECO:0000259" key="1">
    <source>
        <dbReference type="Pfam" id="PF18962"/>
    </source>
</evidence>
<evidence type="ECO:0000313" key="3">
    <source>
        <dbReference type="Proteomes" id="UP000514509"/>
    </source>
</evidence>
<gene>
    <name evidence="2" type="ORF">HUW48_24705</name>
</gene>
<accession>A0A7L7LDW1</accession>
<dbReference type="PANTHER" id="PTHR42754:SF1">
    <property type="entry name" value="LIPOPROTEIN"/>
    <property type="match status" value="1"/>
</dbReference>